<keyword evidence="5" id="KW-0663">Pyridoxal phosphate</keyword>
<feature type="domain" description="Aminotransferase class I/classII large" evidence="10">
    <location>
        <begin position="133"/>
        <end position="455"/>
    </location>
</feature>
<evidence type="ECO:0000256" key="6">
    <source>
        <dbReference type="ARBA" id="ARBA00025708"/>
    </source>
</evidence>
<comment type="catalytic activity">
    <reaction evidence="9">
        <text>L-alanine + 2-oxoglutarate = pyruvate + L-glutamate</text>
        <dbReference type="Rhea" id="RHEA:19453"/>
        <dbReference type="ChEBI" id="CHEBI:15361"/>
        <dbReference type="ChEBI" id="CHEBI:16810"/>
        <dbReference type="ChEBI" id="CHEBI:29985"/>
        <dbReference type="ChEBI" id="CHEBI:57972"/>
        <dbReference type="EC" id="2.6.1.2"/>
    </reaction>
</comment>
<evidence type="ECO:0000256" key="1">
    <source>
        <dbReference type="ARBA" id="ARBA00001933"/>
    </source>
</evidence>
<dbReference type="Proteomes" id="UP000887569">
    <property type="component" value="Unplaced"/>
</dbReference>
<keyword evidence="11" id="KW-1185">Reference proteome</keyword>
<dbReference type="Gene3D" id="1.10.287.1970">
    <property type="match status" value="1"/>
</dbReference>
<comment type="pathway">
    <text evidence="6">Amino-acid degradation; L-alanine degradation via transaminase pathway; pyruvate from L-alanine: step 1/1.</text>
</comment>
<dbReference type="EC" id="2.6.1.2" evidence="8"/>
<dbReference type="AlphaFoldDB" id="A0A915C7Z4"/>
<dbReference type="InterPro" id="IPR015421">
    <property type="entry name" value="PyrdxlP-dep_Trfase_major"/>
</dbReference>
<comment type="subunit">
    <text evidence="2">Homodimer.</text>
</comment>
<dbReference type="PANTHER" id="PTHR11751">
    <property type="entry name" value="ALANINE AMINOTRANSFERASE"/>
    <property type="match status" value="1"/>
</dbReference>
<evidence type="ECO:0000313" key="11">
    <source>
        <dbReference type="Proteomes" id="UP000887569"/>
    </source>
</evidence>
<dbReference type="SUPFAM" id="SSF53383">
    <property type="entry name" value="PLP-dependent transferases"/>
    <property type="match status" value="1"/>
</dbReference>
<protein>
    <recommendedName>
        <fullName evidence="8">alanine transaminase</fullName>
        <ecNumber evidence="8">2.6.1.2</ecNumber>
    </recommendedName>
</protein>
<dbReference type="GO" id="GO:0030170">
    <property type="term" value="F:pyridoxal phosphate binding"/>
    <property type="evidence" value="ECO:0007669"/>
    <property type="project" value="InterPro"/>
</dbReference>
<evidence type="ECO:0000256" key="9">
    <source>
        <dbReference type="ARBA" id="ARBA00047412"/>
    </source>
</evidence>
<evidence type="ECO:0000256" key="7">
    <source>
        <dbReference type="ARBA" id="ARBA00025785"/>
    </source>
</evidence>
<organism evidence="11 12">
    <name type="scientific">Parascaris univalens</name>
    <name type="common">Nematode worm</name>
    <dbReference type="NCBI Taxonomy" id="6257"/>
    <lineage>
        <taxon>Eukaryota</taxon>
        <taxon>Metazoa</taxon>
        <taxon>Ecdysozoa</taxon>
        <taxon>Nematoda</taxon>
        <taxon>Chromadorea</taxon>
        <taxon>Rhabditida</taxon>
        <taxon>Spirurina</taxon>
        <taxon>Ascaridomorpha</taxon>
        <taxon>Ascaridoidea</taxon>
        <taxon>Ascarididae</taxon>
        <taxon>Parascaris</taxon>
    </lineage>
</organism>
<keyword evidence="3" id="KW-0032">Aminotransferase</keyword>
<dbReference type="InterPro" id="IPR015424">
    <property type="entry name" value="PyrdxlP-dep_Trfase"/>
</dbReference>
<dbReference type="GO" id="GO:0004021">
    <property type="term" value="F:L-alanine:2-oxoglutarate aminotransferase activity"/>
    <property type="evidence" value="ECO:0007669"/>
    <property type="project" value="UniProtKB-EC"/>
</dbReference>
<dbReference type="InterPro" id="IPR045088">
    <property type="entry name" value="ALAT1/2-like"/>
</dbReference>
<proteinExistence type="inferred from homology"/>
<evidence type="ECO:0000256" key="8">
    <source>
        <dbReference type="ARBA" id="ARBA00026106"/>
    </source>
</evidence>
<comment type="similarity">
    <text evidence="7">Belongs to the class-I pyridoxal-phosphate-dependent aminotransferase family. Alanine aminotransferase subfamily.</text>
</comment>
<dbReference type="WBParaSite" id="PgR098_g029_t05">
    <property type="protein sequence ID" value="PgR098_g029_t05"/>
    <property type="gene ID" value="PgR098_g029"/>
</dbReference>
<dbReference type="PANTHER" id="PTHR11751:SF29">
    <property type="entry name" value="ALANINE TRANSAMINASE"/>
    <property type="match status" value="1"/>
</dbReference>
<comment type="cofactor">
    <cofactor evidence="1">
        <name>pyridoxal 5'-phosphate</name>
        <dbReference type="ChEBI" id="CHEBI:597326"/>
    </cofactor>
</comment>
<evidence type="ECO:0000256" key="2">
    <source>
        <dbReference type="ARBA" id="ARBA00011738"/>
    </source>
</evidence>
<evidence type="ECO:0000256" key="5">
    <source>
        <dbReference type="ARBA" id="ARBA00022898"/>
    </source>
</evidence>
<dbReference type="Gene3D" id="3.90.1150.10">
    <property type="entry name" value="Aspartate Aminotransferase, domain 1"/>
    <property type="match status" value="1"/>
</dbReference>
<evidence type="ECO:0000256" key="3">
    <source>
        <dbReference type="ARBA" id="ARBA00022576"/>
    </source>
</evidence>
<evidence type="ECO:0000256" key="4">
    <source>
        <dbReference type="ARBA" id="ARBA00022679"/>
    </source>
</evidence>
<dbReference type="Gene3D" id="3.40.640.10">
    <property type="entry name" value="Type I PLP-dependent aspartate aminotransferase-like (Major domain)"/>
    <property type="match status" value="1"/>
</dbReference>
<sequence>MTLSLLFSKEGSSFAFDIRAAWMKSSLTGSGSCAAFLLSANSRRLVPCTVRMASSNKLLNIGNINPHVKTMEYAVRGPLVIRAVAIEKELDKGVAKPFKSVIKANIGDAHAMGQKPITFIREVLACVSNPSLLDSGKYKKDVVEHAQTILNGCGGRSAGAYSQSNGIEVIRKHVSEYITNRDGGIASDPENIILSGGASESIRNVLKLFINHDSPKKIGVMVPIPQYPLYSASIEEFGLAQVGYFLDEDKNWALEIGELERALKESKDKYDTRVLCVINPGNPTGQVLSRENIEEIIRFAFKHRLFLMADEVYQDNIYDEECKFHSFKKVMMSMGEPYSKHELASFHSVSKGYMGECGMRGGYVELVNMDPEVFVHFKKMISAKLCSTILGQTVMDCIVNPPKPGDPSYDLWLKEKTATLNSLKERAKLVKQAYGSIEGIKCNPVQGAMYAFPQIMLPPKAIQKAKVILLF</sequence>
<dbReference type="Pfam" id="PF00155">
    <property type="entry name" value="Aminotran_1_2"/>
    <property type="match status" value="1"/>
</dbReference>
<reference evidence="12" key="1">
    <citation type="submission" date="2022-11" db="UniProtKB">
        <authorList>
            <consortium name="WormBaseParasite"/>
        </authorList>
    </citation>
    <scope>IDENTIFICATION</scope>
</reference>
<dbReference type="FunFam" id="3.40.640.10:FF:000012">
    <property type="entry name" value="alanine aminotransferase 2"/>
    <property type="match status" value="1"/>
</dbReference>
<dbReference type="InterPro" id="IPR004839">
    <property type="entry name" value="Aminotransferase_I/II_large"/>
</dbReference>
<keyword evidence="4" id="KW-0808">Transferase</keyword>
<evidence type="ECO:0000259" key="10">
    <source>
        <dbReference type="Pfam" id="PF00155"/>
    </source>
</evidence>
<dbReference type="InterPro" id="IPR015422">
    <property type="entry name" value="PyrdxlP-dep_Trfase_small"/>
</dbReference>
<dbReference type="CDD" id="cd00609">
    <property type="entry name" value="AAT_like"/>
    <property type="match status" value="1"/>
</dbReference>
<dbReference type="FunFam" id="1.10.287.1970:FF:000001">
    <property type="entry name" value="Alanine aminotransferase 2"/>
    <property type="match status" value="1"/>
</dbReference>
<evidence type="ECO:0000313" key="12">
    <source>
        <dbReference type="WBParaSite" id="PgR098_g029_t05"/>
    </source>
</evidence>
<name>A0A915C7Z4_PARUN</name>
<accession>A0A915C7Z4</accession>